<accession>A0A5B2XI06</accession>
<dbReference type="InterPro" id="IPR036388">
    <property type="entry name" value="WH-like_DNA-bd_sf"/>
</dbReference>
<dbReference type="InterPro" id="IPR052526">
    <property type="entry name" value="HTH-type_Bedaq_tolerance"/>
</dbReference>
<evidence type="ECO:0000313" key="5">
    <source>
        <dbReference type="EMBL" id="KAA2262470.1"/>
    </source>
</evidence>
<dbReference type="InterPro" id="IPR000835">
    <property type="entry name" value="HTH_MarR-typ"/>
</dbReference>
<keyword evidence="1" id="KW-0805">Transcription regulation</keyword>
<dbReference type="PANTHER" id="PTHR39515">
    <property type="entry name" value="CONSERVED PROTEIN"/>
    <property type="match status" value="1"/>
</dbReference>
<keyword evidence="2" id="KW-0238">DNA-binding</keyword>
<name>A0A5B2XI06_9PSEU</name>
<dbReference type="SMART" id="SM00347">
    <property type="entry name" value="HTH_MARR"/>
    <property type="match status" value="1"/>
</dbReference>
<gene>
    <name evidence="5" type="ORF">F0L68_13560</name>
</gene>
<evidence type="ECO:0000256" key="3">
    <source>
        <dbReference type="ARBA" id="ARBA00023163"/>
    </source>
</evidence>
<dbReference type="OrthoDB" id="5148120at2"/>
<proteinExistence type="predicted"/>
<keyword evidence="3" id="KW-0804">Transcription</keyword>
<sequence length="170" mass="17896">MESAPEPTGDADLAVVNGIAMTMIRVSRLQASVAAHLSKAGIDKAAYVLLATLAANGPSRSSALAEAVYSDPSTVSRQVAQLVKDGLVERRADPEDGRASVLAATEAGCAFLDSSRERRNAALARMFGDWSPEDLGTFAAAYERFADAYERSLQKFITECGLGSHSGGEK</sequence>
<dbReference type="SUPFAM" id="SSF46785">
    <property type="entry name" value="Winged helix' DNA-binding domain"/>
    <property type="match status" value="1"/>
</dbReference>
<dbReference type="PROSITE" id="PS50995">
    <property type="entry name" value="HTH_MARR_2"/>
    <property type="match status" value="1"/>
</dbReference>
<reference evidence="5 6" key="2">
    <citation type="submission" date="2019-09" db="EMBL/GenBank/DDBJ databases">
        <authorList>
            <person name="Jin C."/>
        </authorList>
    </citation>
    <scope>NUCLEOTIDE SEQUENCE [LARGE SCALE GENOMIC DNA]</scope>
    <source>
        <strain evidence="5 6">AN110305</strain>
    </source>
</reference>
<evidence type="ECO:0000259" key="4">
    <source>
        <dbReference type="PROSITE" id="PS50995"/>
    </source>
</evidence>
<dbReference type="PANTHER" id="PTHR39515:SF2">
    <property type="entry name" value="HTH-TYPE TRANSCRIPTIONAL REGULATOR RV0880"/>
    <property type="match status" value="1"/>
</dbReference>
<dbReference type="Pfam" id="PF01047">
    <property type="entry name" value="MarR"/>
    <property type="match status" value="1"/>
</dbReference>
<evidence type="ECO:0000313" key="6">
    <source>
        <dbReference type="Proteomes" id="UP000323454"/>
    </source>
</evidence>
<evidence type="ECO:0000256" key="1">
    <source>
        <dbReference type="ARBA" id="ARBA00023015"/>
    </source>
</evidence>
<evidence type="ECO:0000256" key="2">
    <source>
        <dbReference type="ARBA" id="ARBA00023125"/>
    </source>
</evidence>
<dbReference type="EMBL" id="VUOB01000022">
    <property type="protein sequence ID" value="KAA2262470.1"/>
    <property type="molecule type" value="Genomic_DNA"/>
</dbReference>
<organism evidence="5 6">
    <name type="scientific">Solihabitans fulvus</name>
    <dbReference type="NCBI Taxonomy" id="1892852"/>
    <lineage>
        <taxon>Bacteria</taxon>
        <taxon>Bacillati</taxon>
        <taxon>Actinomycetota</taxon>
        <taxon>Actinomycetes</taxon>
        <taxon>Pseudonocardiales</taxon>
        <taxon>Pseudonocardiaceae</taxon>
        <taxon>Solihabitans</taxon>
    </lineage>
</organism>
<reference evidence="5 6" key="1">
    <citation type="submission" date="2019-09" db="EMBL/GenBank/DDBJ databases">
        <title>Goodfellowia gen. nov., a new genus of the Pseudonocardineae related to Actinoalloteichus, containing Goodfellowia coeruleoviolacea gen. nov., comb. nov. gen. nov., comb. nov.</title>
        <authorList>
            <person name="Labeda D."/>
        </authorList>
    </citation>
    <scope>NUCLEOTIDE SEQUENCE [LARGE SCALE GENOMIC DNA]</scope>
    <source>
        <strain evidence="5 6">AN110305</strain>
    </source>
</reference>
<protein>
    <submittedName>
        <fullName evidence="5">MarR family transcriptional regulator</fullName>
    </submittedName>
</protein>
<dbReference type="InterPro" id="IPR023187">
    <property type="entry name" value="Tscrpt_reg_MarR-type_CS"/>
</dbReference>
<dbReference type="PROSITE" id="PS01117">
    <property type="entry name" value="HTH_MARR_1"/>
    <property type="match status" value="1"/>
</dbReference>
<keyword evidence="6" id="KW-1185">Reference proteome</keyword>
<dbReference type="InterPro" id="IPR036390">
    <property type="entry name" value="WH_DNA-bd_sf"/>
</dbReference>
<dbReference type="Gene3D" id="1.10.10.10">
    <property type="entry name" value="Winged helix-like DNA-binding domain superfamily/Winged helix DNA-binding domain"/>
    <property type="match status" value="1"/>
</dbReference>
<dbReference type="Proteomes" id="UP000323454">
    <property type="component" value="Unassembled WGS sequence"/>
</dbReference>
<dbReference type="GO" id="GO:0003700">
    <property type="term" value="F:DNA-binding transcription factor activity"/>
    <property type="evidence" value="ECO:0007669"/>
    <property type="project" value="InterPro"/>
</dbReference>
<dbReference type="GO" id="GO:0003677">
    <property type="term" value="F:DNA binding"/>
    <property type="evidence" value="ECO:0007669"/>
    <property type="project" value="UniProtKB-KW"/>
</dbReference>
<feature type="domain" description="HTH marR-type" evidence="4">
    <location>
        <begin position="16"/>
        <end position="147"/>
    </location>
</feature>
<comment type="caution">
    <text evidence="5">The sequence shown here is derived from an EMBL/GenBank/DDBJ whole genome shotgun (WGS) entry which is preliminary data.</text>
</comment>
<dbReference type="AlphaFoldDB" id="A0A5B2XI06"/>